<dbReference type="PROSITE" id="PS00039">
    <property type="entry name" value="DEAD_ATP_HELICASE"/>
    <property type="match status" value="1"/>
</dbReference>
<evidence type="ECO:0000256" key="5">
    <source>
        <dbReference type="ARBA" id="ARBA00022840"/>
    </source>
</evidence>
<dbReference type="AlphaFoldDB" id="A0A177B861"/>
<dbReference type="Pfam" id="PF00270">
    <property type="entry name" value="DEAD"/>
    <property type="match status" value="1"/>
</dbReference>
<dbReference type="InterPro" id="IPR044763">
    <property type="entry name" value="Ded1/Dbp1_DEADc"/>
</dbReference>
<dbReference type="CDD" id="cd18787">
    <property type="entry name" value="SF2_C_DEAD"/>
    <property type="match status" value="1"/>
</dbReference>
<feature type="region of interest" description="Disordered" evidence="9">
    <location>
        <begin position="1"/>
        <end position="20"/>
    </location>
</feature>
<proteinExistence type="inferred from homology"/>
<evidence type="ECO:0000256" key="6">
    <source>
        <dbReference type="ARBA" id="ARBA00022884"/>
    </source>
</evidence>
<reference evidence="12 13" key="1">
    <citation type="submission" date="2016-04" db="EMBL/GenBank/DDBJ databases">
        <title>The genome of Intoshia linei affirms orthonectids as highly simplified spiralians.</title>
        <authorList>
            <person name="Mikhailov K.V."/>
            <person name="Slusarev G.S."/>
            <person name="Nikitin M.A."/>
            <person name="Logacheva M.D."/>
            <person name="Penin A."/>
            <person name="Aleoshin V."/>
            <person name="Panchin Y.V."/>
        </authorList>
    </citation>
    <scope>NUCLEOTIDE SEQUENCE [LARGE SCALE GENOMIC DNA]</scope>
    <source>
        <strain evidence="12">Intl2013</strain>
        <tissue evidence="12">Whole animal</tissue>
    </source>
</reference>
<keyword evidence="3 8" id="KW-0378">Hydrolase</keyword>
<dbReference type="InterPro" id="IPR001650">
    <property type="entry name" value="Helicase_C-like"/>
</dbReference>
<dbReference type="EC" id="3.6.4.13" evidence="1"/>
<organism evidence="12 13">
    <name type="scientific">Intoshia linei</name>
    <dbReference type="NCBI Taxonomy" id="1819745"/>
    <lineage>
        <taxon>Eukaryota</taxon>
        <taxon>Metazoa</taxon>
        <taxon>Spiralia</taxon>
        <taxon>Lophotrochozoa</taxon>
        <taxon>Mesozoa</taxon>
        <taxon>Orthonectida</taxon>
        <taxon>Rhopaluridae</taxon>
        <taxon>Intoshia</taxon>
    </lineage>
</organism>
<dbReference type="Pfam" id="PF00271">
    <property type="entry name" value="Helicase_C"/>
    <property type="match status" value="1"/>
</dbReference>
<evidence type="ECO:0000256" key="9">
    <source>
        <dbReference type="SAM" id="MobiDB-lite"/>
    </source>
</evidence>
<dbReference type="PROSITE" id="PS51192">
    <property type="entry name" value="HELICASE_ATP_BIND_1"/>
    <property type="match status" value="1"/>
</dbReference>
<evidence type="ECO:0000256" key="1">
    <source>
        <dbReference type="ARBA" id="ARBA00012552"/>
    </source>
</evidence>
<feature type="domain" description="Helicase ATP-binding" evidence="10">
    <location>
        <begin position="140"/>
        <end position="327"/>
    </location>
</feature>
<dbReference type="CDD" id="cd17967">
    <property type="entry name" value="DEADc_DDX3_DDX4"/>
    <property type="match status" value="1"/>
</dbReference>
<keyword evidence="2 8" id="KW-0547">Nucleotide-binding</keyword>
<dbReference type="OrthoDB" id="196131at2759"/>
<comment type="similarity">
    <text evidence="8">Belongs to the DEAD box helicase family.</text>
</comment>
<dbReference type="SMART" id="SM00487">
    <property type="entry name" value="DEXDc"/>
    <property type="match status" value="1"/>
</dbReference>
<accession>A0A177B861</accession>
<dbReference type="FunFam" id="3.40.50.300:FF:000008">
    <property type="entry name" value="ATP-dependent RNA helicase RhlB"/>
    <property type="match status" value="1"/>
</dbReference>
<dbReference type="GO" id="GO:0003724">
    <property type="term" value="F:RNA helicase activity"/>
    <property type="evidence" value="ECO:0007669"/>
    <property type="project" value="UniProtKB-EC"/>
</dbReference>
<keyword evidence="4 8" id="KW-0347">Helicase</keyword>
<dbReference type="SMART" id="SM00490">
    <property type="entry name" value="HELICc"/>
    <property type="match status" value="1"/>
</dbReference>
<dbReference type="PROSITE" id="PS51194">
    <property type="entry name" value="HELICASE_CTER"/>
    <property type="match status" value="1"/>
</dbReference>
<evidence type="ECO:0000313" key="13">
    <source>
        <dbReference type="Proteomes" id="UP000078046"/>
    </source>
</evidence>
<keyword evidence="13" id="KW-1185">Reference proteome</keyword>
<gene>
    <name evidence="12" type="ORF">A3Q56_01745</name>
</gene>
<dbReference type="EMBL" id="LWCA01000142">
    <property type="protein sequence ID" value="OAF70499.1"/>
    <property type="molecule type" value="Genomic_DNA"/>
</dbReference>
<evidence type="ECO:0000256" key="4">
    <source>
        <dbReference type="ARBA" id="ARBA00022806"/>
    </source>
</evidence>
<evidence type="ECO:0000256" key="8">
    <source>
        <dbReference type="RuleBase" id="RU000492"/>
    </source>
</evidence>
<evidence type="ECO:0000256" key="3">
    <source>
        <dbReference type="ARBA" id="ARBA00022801"/>
    </source>
</evidence>
<dbReference type="InterPro" id="IPR011545">
    <property type="entry name" value="DEAD/DEAH_box_helicase_dom"/>
</dbReference>
<comment type="catalytic activity">
    <reaction evidence="7">
        <text>ATP + H2O = ADP + phosphate + H(+)</text>
        <dbReference type="Rhea" id="RHEA:13065"/>
        <dbReference type="ChEBI" id="CHEBI:15377"/>
        <dbReference type="ChEBI" id="CHEBI:15378"/>
        <dbReference type="ChEBI" id="CHEBI:30616"/>
        <dbReference type="ChEBI" id="CHEBI:43474"/>
        <dbReference type="ChEBI" id="CHEBI:456216"/>
        <dbReference type="EC" id="3.6.4.13"/>
    </reaction>
</comment>
<sequence>MSYNRQNYNKYDDYDNGYGKSNYNDGYDQENYYKKPQPTKINQSDFIDYHHCMDSYETTGCPMGEVIMLPKNAKQEREYFSKENIGINFDYYDAIPVKMSGNSCPDPIDKFENQNFAKVLRQNITLSNYLKPTPVQKYAIPVINNDRDLMACAQTGSGKTAAFMLPILNKLMKLPELSYKYERTLGPEQGPYAVIITPTRELAIQIYYETKKYVYRSIVRPVVVYGGAPSREQVKEISKGVDIIIATPGRFDDFIQKGYIWLENCKILVLDEADRMLDMGFEPQIRRIVEEYDMPPKGKRQTVMFSATFPKKIQYMAADYLEDYIFIAVGRVGSTSQNITQTFLYLHDSQKCKAIFDHIGDASKENLVLVFVERKDGADCLELVLRKNGCRAIAIHGNKSQFQREDAIYKFKSGEMPIMVATGVASRGLDISNIRRVINYDMPKDIDEYVHKIGRTGRVGRMGEAISFFNDESSNLIPELITLLKESNQQIPEFMDAYGNHEYKTAAHSFSNANYNNNTTVDNDYRDEPEQEWVNDEDNWC</sequence>
<dbReference type="GO" id="GO:0016787">
    <property type="term" value="F:hydrolase activity"/>
    <property type="evidence" value="ECO:0007669"/>
    <property type="project" value="UniProtKB-KW"/>
</dbReference>
<dbReference type="PANTHER" id="PTHR47958">
    <property type="entry name" value="ATP-DEPENDENT RNA HELICASE DBP3"/>
    <property type="match status" value="1"/>
</dbReference>
<evidence type="ECO:0000256" key="7">
    <source>
        <dbReference type="ARBA" id="ARBA00047984"/>
    </source>
</evidence>
<dbReference type="InterPro" id="IPR000629">
    <property type="entry name" value="RNA-helicase_DEAD-box_CS"/>
</dbReference>
<feature type="domain" description="Helicase C-terminal" evidence="11">
    <location>
        <begin position="338"/>
        <end position="499"/>
    </location>
</feature>
<dbReference type="SUPFAM" id="SSF52540">
    <property type="entry name" value="P-loop containing nucleoside triphosphate hydrolases"/>
    <property type="match status" value="2"/>
</dbReference>
<dbReference type="FunFam" id="3.40.50.300:FF:000397">
    <property type="entry name" value="Probable ATP-dependent RNA helicase DDX4"/>
    <property type="match status" value="1"/>
</dbReference>
<dbReference type="Proteomes" id="UP000078046">
    <property type="component" value="Unassembled WGS sequence"/>
</dbReference>
<evidence type="ECO:0000313" key="12">
    <source>
        <dbReference type="EMBL" id="OAF70499.1"/>
    </source>
</evidence>
<evidence type="ECO:0000256" key="2">
    <source>
        <dbReference type="ARBA" id="ARBA00022741"/>
    </source>
</evidence>
<dbReference type="GO" id="GO:0003723">
    <property type="term" value="F:RNA binding"/>
    <property type="evidence" value="ECO:0007669"/>
    <property type="project" value="UniProtKB-KW"/>
</dbReference>
<keyword evidence="6" id="KW-0694">RNA-binding</keyword>
<dbReference type="Gene3D" id="3.40.50.300">
    <property type="entry name" value="P-loop containing nucleotide triphosphate hydrolases"/>
    <property type="match status" value="2"/>
</dbReference>
<dbReference type="GO" id="GO:0005524">
    <property type="term" value="F:ATP binding"/>
    <property type="evidence" value="ECO:0007669"/>
    <property type="project" value="UniProtKB-KW"/>
</dbReference>
<keyword evidence="5 8" id="KW-0067">ATP-binding</keyword>
<comment type="caution">
    <text evidence="12">The sequence shown here is derived from an EMBL/GenBank/DDBJ whole genome shotgun (WGS) entry which is preliminary data.</text>
</comment>
<dbReference type="InterPro" id="IPR014001">
    <property type="entry name" value="Helicase_ATP-bd"/>
</dbReference>
<name>A0A177B861_9BILA</name>
<evidence type="ECO:0000259" key="10">
    <source>
        <dbReference type="PROSITE" id="PS51192"/>
    </source>
</evidence>
<evidence type="ECO:0000259" key="11">
    <source>
        <dbReference type="PROSITE" id="PS51194"/>
    </source>
</evidence>
<dbReference type="InterPro" id="IPR027417">
    <property type="entry name" value="P-loop_NTPase"/>
</dbReference>
<protein>
    <recommendedName>
        <fullName evidence="1">RNA helicase</fullName>
        <ecNumber evidence="1">3.6.4.13</ecNumber>
    </recommendedName>
</protein>